<dbReference type="Proteomes" id="UP000604341">
    <property type="component" value="Unassembled WGS sequence"/>
</dbReference>
<accession>A0ABQ2FPW4</accession>
<evidence type="ECO:0000256" key="1">
    <source>
        <dbReference type="ARBA" id="ARBA00022737"/>
    </source>
</evidence>
<dbReference type="Gene3D" id="1.25.40.20">
    <property type="entry name" value="Ankyrin repeat-containing domain"/>
    <property type="match status" value="1"/>
</dbReference>
<evidence type="ECO:0000313" key="6">
    <source>
        <dbReference type="EMBL" id="GGL15310.1"/>
    </source>
</evidence>
<sequence>MIRRALMLATLLLSATSAQSVSPEELAGRLYRDASDGNVQAVQADLQGGAPVNFQLPQTRSTALMTAAQNGRTDVVAFLLAHGANPDLRDWHGQTALDFARTTGNARLIALLQGASGQATPAPTAPAARPATLPTASRPAPVGTTWPGFGAFRPWDAVQFWTATGWRAGTITAVGAAGPRSSRGAAPTERQYRIAQDAHPDWTPDWYDWGLVAHLSRAPYWTAFFLGD</sequence>
<evidence type="ECO:0000256" key="3">
    <source>
        <dbReference type="PROSITE-ProRule" id="PRU00023"/>
    </source>
</evidence>
<reference evidence="7" key="1">
    <citation type="journal article" date="2019" name="Int. J. Syst. Evol. Microbiol.">
        <title>The Global Catalogue of Microorganisms (GCM) 10K type strain sequencing project: providing services to taxonomists for standard genome sequencing and annotation.</title>
        <authorList>
            <consortium name="The Broad Institute Genomics Platform"/>
            <consortium name="The Broad Institute Genome Sequencing Center for Infectious Disease"/>
            <person name="Wu L."/>
            <person name="Ma J."/>
        </authorList>
    </citation>
    <scope>NUCLEOTIDE SEQUENCE [LARGE SCALE GENOMIC DNA]</scope>
    <source>
        <strain evidence="7">JCM 19173</strain>
    </source>
</reference>
<keyword evidence="7" id="KW-1185">Reference proteome</keyword>
<evidence type="ECO:0000256" key="5">
    <source>
        <dbReference type="SAM" id="SignalP"/>
    </source>
</evidence>
<dbReference type="InterPro" id="IPR002110">
    <property type="entry name" value="Ankyrin_rpt"/>
</dbReference>
<proteinExistence type="predicted"/>
<keyword evidence="5" id="KW-0732">Signal</keyword>
<feature type="compositionally biased region" description="Low complexity" evidence="4">
    <location>
        <begin position="119"/>
        <end position="140"/>
    </location>
</feature>
<dbReference type="SMART" id="SM00248">
    <property type="entry name" value="ANK"/>
    <property type="match status" value="2"/>
</dbReference>
<evidence type="ECO:0008006" key="8">
    <source>
        <dbReference type="Google" id="ProtNLM"/>
    </source>
</evidence>
<feature type="region of interest" description="Disordered" evidence="4">
    <location>
        <begin position="117"/>
        <end position="140"/>
    </location>
</feature>
<dbReference type="SUPFAM" id="SSF48403">
    <property type="entry name" value="Ankyrin repeat"/>
    <property type="match status" value="1"/>
</dbReference>
<name>A0ABQ2FPW4_9DEIO</name>
<evidence type="ECO:0000256" key="4">
    <source>
        <dbReference type="SAM" id="MobiDB-lite"/>
    </source>
</evidence>
<dbReference type="PROSITE" id="PS50297">
    <property type="entry name" value="ANK_REP_REGION"/>
    <property type="match status" value="1"/>
</dbReference>
<evidence type="ECO:0000256" key="2">
    <source>
        <dbReference type="ARBA" id="ARBA00023043"/>
    </source>
</evidence>
<feature type="signal peptide" evidence="5">
    <location>
        <begin position="1"/>
        <end position="20"/>
    </location>
</feature>
<dbReference type="PANTHER" id="PTHR24166">
    <property type="entry name" value="ROLLING PEBBLES, ISOFORM B"/>
    <property type="match status" value="1"/>
</dbReference>
<dbReference type="PANTHER" id="PTHR24166:SF48">
    <property type="entry name" value="PROTEIN VAPYRIN"/>
    <property type="match status" value="1"/>
</dbReference>
<dbReference type="EMBL" id="BMPE01000020">
    <property type="protein sequence ID" value="GGL15310.1"/>
    <property type="molecule type" value="Genomic_DNA"/>
</dbReference>
<feature type="repeat" description="ANK" evidence="3">
    <location>
        <begin position="59"/>
        <end position="91"/>
    </location>
</feature>
<gene>
    <name evidence="6" type="ORF">GCM10010844_37650</name>
</gene>
<feature type="chain" id="PRO_5045043329" description="Ankyrin repeat domain-containing protein" evidence="5">
    <location>
        <begin position="21"/>
        <end position="228"/>
    </location>
</feature>
<dbReference type="Pfam" id="PF12796">
    <property type="entry name" value="Ank_2"/>
    <property type="match status" value="1"/>
</dbReference>
<dbReference type="PROSITE" id="PS50088">
    <property type="entry name" value="ANK_REPEAT"/>
    <property type="match status" value="1"/>
</dbReference>
<protein>
    <recommendedName>
        <fullName evidence="8">Ankyrin repeat domain-containing protein</fullName>
    </recommendedName>
</protein>
<comment type="caution">
    <text evidence="6">The sequence shown here is derived from an EMBL/GenBank/DDBJ whole genome shotgun (WGS) entry which is preliminary data.</text>
</comment>
<keyword evidence="1" id="KW-0677">Repeat</keyword>
<dbReference type="InterPro" id="IPR036770">
    <property type="entry name" value="Ankyrin_rpt-contain_sf"/>
</dbReference>
<organism evidence="6 7">
    <name type="scientific">Deinococcus radiotolerans</name>
    <dbReference type="NCBI Taxonomy" id="1309407"/>
    <lineage>
        <taxon>Bacteria</taxon>
        <taxon>Thermotogati</taxon>
        <taxon>Deinococcota</taxon>
        <taxon>Deinococci</taxon>
        <taxon>Deinococcales</taxon>
        <taxon>Deinococcaceae</taxon>
        <taxon>Deinococcus</taxon>
    </lineage>
</organism>
<keyword evidence="2 3" id="KW-0040">ANK repeat</keyword>
<evidence type="ECO:0000313" key="7">
    <source>
        <dbReference type="Proteomes" id="UP000604341"/>
    </source>
</evidence>
<dbReference type="InterPro" id="IPR050889">
    <property type="entry name" value="Dendritic_Spine_Reg/Scaffold"/>
</dbReference>